<dbReference type="InterPro" id="IPR027417">
    <property type="entry name" value="P-loop_NTPase"/>
</dbReference>
<evidence type="ECO:0000313" key="3">
    <source>
        <dbReference type="EMBL" id="KAL1187661.1"/>
    </source>
</evidence>
<dbReference type="AlphaFoldDB" id="A0ABD0YYW5"/>
<organism evidence="3 4">
    <name type="scientific">Cardamine amara subsp. amara</name>
    <dbReference type="NCBI Taxonomy" id="228776"/>
    <lineage>
        <taxon>Eukaryota</taxon>
        <taxon>Viridiplantae</taxon>
        <taxon>Streptophyta</taxon>
        <taxon>Embryophyta</taxon>
        <taxon>Tracheophyta</taxon>
        <taxon>Spermatophyta</taxon>
        <taxon>Magnoliopsida</taxon>
        <taxon>eudicotyledons</taxon>
        <taxon>Gunneridae</taxon>
        <taxon>Pentapetalae</taxon>
        <taxon>rosids</taxon>
        <taxon>malvids</taxon>
        <taxon>Brassicales</taxon>
        <taxon>Brassicaceae</taxon>
        <taxon>Cardamineae</taxon>
        <taxon>Cardamine</taxon>
    </lineage>
</organism>
<accession>A0ABD0YYW5</accession>
<gene>
    <name evidence="3" type="ORF">V5N11_010918</name>
</gene>
<dbReference type="SUPFAM" id="SSF52540">
    <property type="entry name" value="P-loop containing nucleoside triphosphate hydrolases"/>
    <property type="match status" value="1"/>
</dbReference>
<evidence type="ECO:0000313" key="4">
    <source>
        <dbReference type="Proteomes" id="UP001558713"/>
    </source>
</evidence>
<dbReference type="InterPro" id="IPR050905">
    <property type="entry name" value="Plant_NBS-LRR"/>
</dbReference>
<dbReference type="Proteomes" id="UP001558713">
    <property type="component" value="Unassembled WGS sequence"/>
</dbReference>
<dbReference type="PRINTS" id="PR00364">
    <property type="entry name" value="DISEASERSIST"/>
</dbReference>
<comment type="caution">
    <text evidence="3">The sequence shown here is derived from an EMBL/GenBank/DDBJ whole genome shotgun (WGS) entry which is preliminary data.</text>
</comment>
<dbReference type="PANTHER" id="PTHR33463">
    <property type="entry name" value="NB-ARC DOMAIN-CONTAINING PROTEIN-RELATED"/>
    <property type="match status" value="1"/>
</dbReference>
<proteinExistence type="predicted"/>
<protein>
    <submittedName>
        <fullName evidence="3">Disease resistance protein</fullName>
    </submittedName>
</protein>
<dbReference type="FunFam" id="3.40.50.300:FF:001091">
    <property type="entry name" value="Probable disease resistance protein At1g61300"/>
    <property type="match status" value="1"/>
</dbReference>
<keyword evidence="4" id="KW-1185">Reference proteome</keyword>
<evidence type="ECO:0000256" key="1">
    <source>
        <dbReference type="ARBA" id="ARBA00022821"/>
    </source>
</evidence>
<dbReference type="EMBL" id="JBANAX010000942">
    <property type="protein sequence ID" value="KAL1187661.1"/>
    <property type="molecule type" value="Genomic_DNA"/>
</dbReference>
<evidence type="ECO:0000259" key="2">
    <source>
        <dbReference type="Pfam" id="PF00931"/>
    </source>
</evidence>
<dbReference type="GO" id="GO:0006952">
    <property type="term" value="P:defense response"/>
    <property type="evidence" value="ECO:0007669"/>
    <property type="project" value="UniProtKB-KW"/>
</dbReference>
<keyword evidence="1" id="KW-0611">Plant defense</keyword>
<dbReference type="Pfam" id="PF00931">
    <property type="entry name" value="NB-ARC"/>
    <property type="match status" value="1"/>
</dbReference>
<dbReference type="Gene3D" id="3.40.50.300">
    <property type="entry name" value="P-loop containing nucleotide triphosphate hydrolases"/>
    <property type="match status" value="1"/>
</dbReference>
<name>A0ABD0YYW5_CARAN</name>
<dbReference type="PANTHER" id="PTHR33463:SF210">
    <property type="entry name" value="NB-ARC DOMAIN-CONTAINING PROTEIN"/>
    <property type="match status" value="1"/>
</dbReference>
<reference evidence="3 4" key="1">
    <citation type="submission" date="2024-04" db="EMBL/GenBank/DDBJ databases">
        <title>Genome assembly C_amara_ONT_v2.</title>
        <authorList>
            <person name="Yant L."/>
            <person name="Moore C."/>
            <person name="Slenker M."/>
        </authorList>
    </citation>
    <scope>NUCLEOTIDE SEQUENCE [LARGE SCALE GENOMIC DNA]</scope>
    <source>
        <tissue evidence="3">Leaf</tissue>
    </source>
</reference>
<dbReference type="InterPro" id="IPR002182">
    <property type="entry name" value="NB-ARC"/>
</dbReference>
<sequence length="236" mass="27253">MIYQEGSKERRIEVYKGLPKSRYGLIELRLLKKKSMIFLVQEMLNFKGCVFVGFALKSLLSSYRYGKSVFLTLRKVEKLESEDFDVVADQALTPEVKEIQLQPIIVGQETMLEKAWKHLMEDGVGIMGMYGMGGVGKTKLLTQINNKFSKDKCGFDFVIWVVVSKELQLEKIQDEITQKVGLGGKEWNETDKSHKADHLFNFLRKKRFVLFLDDIQWRSQKIHSSGSKQNFITKNA</sequence>
<feature type="domain" description="NB-ARC" evidence="2">
    <location>
        <begin position="108"/>
        <end position="219"/>
    </location>
</feature>